<evidence type="ECO:0000313" key="2">
    <source>
        <dbReference type="Proteomes" id="UP000807504"/>
    </source>
</evidence>
<comment type="caution">
    <text evidence="1">The sequence shown here is derived from an EMBL/GenBank/DDBJ whole genome shotgun (WGS) entry which is preliminary data.</text>
</comment>
<dbReference type="EMBL" id="JABXBU010000001">
    <property type="protein sequence ID" value="KAF8795612.1"/>
    <property type="molecule type" value="Genomic_DNA"/>
</dbReference>
<name>A0A8T0FXX2_ARGBR</name>
<keyword evidence="2" id="KW-1185">Reference proteome</keyword>
<evidence type="ECO:0000313" key="1">
    <source>
        <dbReference type="EMBL" id="KAF8795612.1"/>
    </source>
</evidence>
<reference evidence="1" key="1">
    <citation type="journal article" date="2020" name="bioRxiv">
        <title>Chromosome-level reference genome of the European wasp spider Argiope bruennichi: a resource for studies on range expansion and evolutionary adaptation.</title>
        <authorList>
            <person name="Sheffer M.M."/>
            <person name="Hoppe A."/>
            <person name="Krehenwinkel H."/>
            <person name="Uhl G."/>
            <person name="Kuss A.W."/>
            <person name="Jensen L."/>
            <person name="Jensen C."/>
            <person name="Gillespie R.G."/>
            <person name="Hoff K.J."/>
            <person name="Prost S."/>
        </authorList>
    </citation>
    <scope>NUCLEOTIDE SEQUENCE</scope>
</reference>
<protein>
    <submittedName>
        <fullName evidence="1">Uncharacterized protein</fullName>
    </submittedName>
</protein>
<accession>A0A8T0FXX2</accession>
<organism evidence="1 2">
    <name type="scientific">Argiope bruennichi</name>
    <name type="common">Wasp spider</name>
    <name type="synonym">Aranea bruennichi</name>
    <dbReference type="NCBI Taxonomy" id="94029"/>
    <lineage>
        <taxon>Eukaryota</taxon>
        <taxon>Metazoa</taxon>
        <taxon>Ecdysozoa</taxon>
        <taxon>Arthropoda</taxon>
        <taxon>Chelicerata</taxon>
        <taxon>Arachnida</taxon>
        <taxon>Araneae</taxon>
        <taxon>Araneomorphae</taxon>
        <taxon>Entelegynae</taxon>
        <taxon>Araneoidea</taxon>
        <taxon>Araneidae</taxon>
        <taxon>Argiope</taxon>
    </lineage>
</organism>
<dbReference type="AlphaFoldDB" id="A0A8T0FXX2"/>
<reference evidence="1" key="2">
    <citation type="submission" date="2020-06" db="EMBL/GenBank/DDBJ databases">
        <authorList>
            <person name="Sheffer M."/>
        </authorList>
    </citation>
    <scope>NUCLEOTIDE SEQUENCE</scope>
</reference>
<gene>
    <name evidence="1" type="ORF">HNY73_000097</name>
</gene>
<dbReference type="Proteomes" id="UP000807504">
    <property type="component" value="Unassembled WGS sequence"/>
</dbReference>
<proteinExistence type="predicted"/>
<sequence length="76" mass="8434">MWTELCLACQNVDWTLSCLPKCGLDSVLPAKMWTVTLVLACQNVDWTLSCLPKCGLNSVLPAKMWTELCLACQNVD</sequence>